<name>A0A5J6QLW2_9GAMM</name>
<proteinExistence type="predicted"/>
<evidence type="ECO:0000313" key="1">
    <source>
        <dbReference type="EMBL" id="QEY63347.1"/>
    </source>
</evidence>
<sequence length="185" mass="20498">MKQIVFPGHDRQPCEALYGLYFEPTTAYHNVHVVVVQTASGQSNRMGTSLFNTDDGRDNVLNRIIEAELNGVRLDFIRFHVILDFAAVPTGSTWPIHLDVDKYLENGNPYEVREVPAQDLKALYYKATGRGGKEYSFNSFDVVGGSAPVFTRFEEGTTLSLERMKELLAGAGYTSASNSNQVTPA</sequence>
<reference evidence="1 2" key="1">
    <citation type="submission" date="2019-08" db="EMBL/GenBank/DDBJ databases">
        <title>Whole-genome Sequencing of e-waste polymer degrading bacterium Pseudomonas sp. strain PE08.</title>
        <authorList>
            <person name="Kirdat K."/>
            <person name="Debbarma P."/>
            <person name="Narawade N."/>
            <person name="Suyal D."/>
            <person name="Thorat V."/>
            <person name="Shouche Y."/>
            <person name="Goel R."/>
            <person name="Yadav A."/>
        </authorList>
    </citation>
    <scope>NUCLEOTIDE SEQUENCE [LARGE SCALE GENOMIC DNA]</scope>
    <source>
        <strain evidence="1 2">PE08</strain>
    </source>
</reference>
<dbReference type="KEGG" id="plal:FXN65_15280"/>
<dbReference type="AlphaFoldDB" id="A0A5J6QLW2"/>
<gene>
    <name evidence="1" type="ORF">FXN65_15280</name>
</gene>
<dbReference type="Proteomes" id="UP000327179">
    <property type="component" value="Chromosome"/>
</dbReference>
<dbReference type="RefSeq" id="WP_151133994.1">
    <property type="nucleotide sequence ID" value="NZ_CP043311.1"/>
</dbReference>
<protein>
    <submittedName>
        <fullName evidence="1">Uncharacterized protein</fullName>
    </submittedName>
</protein>
<dbReference type="EMBL" id="CP043311">
    <property type="protein sequence ID" value="QEY63347.1"/>
    <property type="molecule type" value="Genomic_DNA"/>
</dbReference>
<evidence type="ECO:0000313" key="2">
    <source>
        <dbReference type="Proteomes" id="UP000327179"/>
    </source>
</evidence>
<keyword evidence="2" id="KW-1185">Reference proteome</keyword>
<accession>A0A5J6QLW2</accession>
<organism evidence="1 2">
    <name type="scientific">Metapseudomonas lalkuanensis</name>
    <dbReference type="NCBI Taxonomy" id="2604832"/>
    <lineage>
        <taxon>Bacteria</taxon>
        <taxon>Pseudomonadati</taxon>
        <taxon>Pseudomonadota</taxon>
        <taxon>Gammaproteobacteria</taxon>
        <taxon>Pseudomonadales</taxon>
        <taxon>Pseudomonadaceae</taxon>
        <taxon>Metapseudomonas</taxon>
    </lineage>
</organism>